<name>A0A953T3Q3_9MOLU</name>
<dbReference type="PANTHER" id="PTHR30465:SF0">
    <property type="entry name" value="OLIGOPEPTIDE TRANSPORT SYSTEM PERMEASE PROTEIN APPB"/>
    <property type="match status" value="1"/>
</dbReference>
<evidence type="ECO:0000256" key="6">
    <source>
        <dbReference type="ARBA" id="ARBA00023136"/>
    </source>
</evidence>
<comment type="subcellular location">
    <subcellularLocation>
        <location evidence="1 7">Cell membrane</location>
        <topology evidence="1 7">Multi-pass membrane protein</topology>
    </subcellularLocation>
</comment>
<evidence type="ECO:0000256" key="1">
    <source>
        <dbReference type="ARBA" id="ARBA00004651"/>
    </source>
</evidence>
<gene>
    <name evidence="9" type="ORF">LAD73_01160</name>
</gene>
<feature type="transmembrane region" description="Helical" evidence="7">
    <location>
        <begin position="224"/>
        <end position="242"/>
    </location>
</feature>
<feature type="transmembrane region" description="Helical" evidence="7">
    <location>
        <begin position="44"/>
        <end position="62"/>
    </location>
</feature>
<keyword evidence="4 7" id="KW-0812">Transmembrane</keyword>
<reference evidence="9 10" key="1">
    <citation type="submission" date="2021-09" db="EMBL/GenBank/DDBJ databases">
        <title>WGS of Mycoplasma sp. Zaradi2 strains.</title>
        <authorList>
            <person name="Spergser J."/>
        </authorList>
    </citation>
    <scope>NUCLEOTIDE SEQUENCE [LARGE SCALE GENOMIC DNA]</scope>
    <source>
        <strain evidence="9 10">1331</strain>
    </source>
</reference>
<dbReference type="CDD" id="cd06261">
    <property type="entry name" value="TM_PBP2"/>
    <property type="match status" value="1"/>
</dbReference>
<keyword evidence="2 7" id="KW-0813">Transport</keyword>
<keyword evidence="5 7" id="KW-1133">Transmembrane helix</keyword>
<organism evidence="9 10">
    <name type="scientific">Mycoplasma tauri</name>
    <dbReference type="NCBI Taxonomy" id="547987"/>
    <lineage>
        <taxon>Bacteria</taxon>
        <taxon>Bacillati</taxon>
        <taxon>Mycoplasmatota</taxon>
        <taxon>Mollicutes</taxon>
        <taxon>Mycoplasmataceae</taxon>
        <taxon>Mycoplasma</taxon>
    </lineage>
</organism>
<dbReference type="AlphaFoldDB" id="A0A953T3Q3"/>
<evidence type="ECO:0000256" key="7">
    <source>
        <dbReference type="RuleBase" id="RU363032"/>
    </source>
</evidence>
<evidence type="ECO:0000256" key="3">
    <source>
        <dbReference type="ARBA" id="ARBA00022475"/>
    </source>
</evidence>
<keyword evidence="3" id="KW-1003">Cell membrane</keyword>
<dbReference type="SUPFAM" id="SSF161098">
    <property type="entry name" value="MetI-like"/>
    <property type="match status" value="1"/>
</dbReference>
<keyword evidence="6 7" id="KW-0472">Membrane</keyword>
<dbReference type="RefSeq" id="WP_223644485.1">
    <property type="nucleotide sequence ID" value="NZ_JAIQBY010000005.1"/>
</dbReference>
<feature type="transmembrane region" description="Helical" evidence="7">
    <location>
        <begin position="82"/>
        <end position="105"/>
    </location>
</feature>
<evidence type="ECO:0000256" key="5">
    <source>
        <dbReference type="ARBA" id="ARBA00022989"/>
    </source>
</evidence>
<dbReference type="Proteomes" id="UP000772186">
    <property type="component" value="Unassembled WGS sequence"/>
</dbReference>
<evidence type="ECO:0000313" key="9">
    <source>
        <dbReference type="EMBL" id="MBZ4195328.1"/>
    </source>
</evidence>
<dbReference type="InterPro" id="IPR000515">
    <property type="entry name" value="MetI-like"/>
</dbReference>
<proteinExistence type="inferred from homology"/>
<dbReference type="EMBL" id="JAIQBY010000005">
    <property type="protein sequence ID" value="MBZ4195328.1"/>
    <property type="molecule type" value="Genomic_DNA"/>
</dbReference>
<evidence type="ECO:0000256" key="4">
    <source>
        <dbReference type="ARBA" id="ARBA00022692"/>
    </source>
</evidence>
<dbReference type="InterPro" id="IPR035906">
    <property type="entry name" value="MetI-like_sf"/>
</dbReference>
<dbReference type="GO" id="GO:0005886">
    <property type="term" value="C:plasma membrane"/>
    <property type="evidence" value="ECO:0007669"/>
    <property type="project" value="UniProtKB-SubCell"/>
</dbReference>
<sequence>MNFYKYLAKKISFTFLGVFLILTLFYIILAPLLADKNLNDKPLIVNYFYFIGSIFTGFGEIYNSSSFSNAQDYFFYYFKYSLLFETIAFSLSLLLGYLTGVFLAYKNGKLSDAVISLIIFIIASIPAFIIAPLMLLLAEVNDIPVNFVTPNVLNTGYMFLSLLLPISILLITSVSFFAVIVKNATVNILRKDFINIQKANGQSSASIFWKSIFKNLIIDTINKLNSLLIIIISFALILERIFQIPGQSLIFMSIFNSGEINVMMCLIFFKVLTILLISFFCEVIYDVLKVDNNYNFSYKILYRSKKQELTDE</sequence>
<comment type="caution">
    <text evidence="9">The sequence shown here is derived from an EMBL/GenBank/DDBJ whole genome shotgun (WGS) entry which is preliminary data.</text>
</comment>
<accession>A0A953T3Q3</accession>
<feature type="transmembrane region" description="Helical" evidence="7">
    <location>
        <begin position="157"/>
        <end position="181"/>
    </location>
</feature>
<dbReference type="PANTHER" id="PTHR30465">
    <property type="entry name" value="INNER MEMBRANE ABC TRANSPORTER"/>
    <property type="match status" value="1"/>
</dbReference>
<evidence type="ECO:0000259" key="8">
    <source>
        <dbReference type="PROSITE" id="PS50928"/>
    </source>
</evidence>
<evidence type="ECO:0000313" key="10">
    <source>
        <dbReference type="Proteomes" id="UP000772186"/>
    </source>
</evidence>
<feature type="transmembrane region" description="Helical" evidence="7">
    <location>
        <begin position="262"/>
        <end position="285"/>
    </location>
</feature>
<protein>
    <submittedName>
        <fullName evidence="9">ABC transporter permease</fullName>
    </submittedName>
</protein>
<evidence type="ECO:0000256" key="2">
    <source>
        <dbReference type="ARBA" id="ARBA00022448"/>
    </source>
</evidence>
<dbReference type="PROSITE" id="PS50928">
    <property type="entry name" value="ABC_TM1"/>
    <property type="match status" value="1"/>
</dbReference>
<keyword evidence="10" id="KW-1185">Reference proteome</keyword>
<feature type="domain" description="ABC transmembrane type-1" evidence="8">
    <location>
        <begin position="78"/>
        <end position="278"/>
    </location>
</feature>
<dbReference type="Gene3D" id="1.10.3720.10">
    <property type="entry name" value="MetI-like"/>
    <property type="match status" value="1"/>
</dbReference>
<comment type="similarity">
    <text evidence="7">Belongs to the binding-protein-dependent transport system permease family.</text>
</comment>
<dbReference type="Pfam" id="PF00528">
    <property type="entry name" value="BPD_transp_1"/>
    <property type="match status" value="1"/>
</dbReference>
<feature type="transmembrane region" description="Helical" evidence="7">
    <location>
        <begin position="117"/>
        <end position="137"/>
    </location>
</feature>
<dbReference type="GO" id="GO:0055085">
    <property type="term" value="P:transmembrane transport"/>
    <property type="evidence" value="ECO:0007669"/>
    <property type="project" value="InterPro"/>
</dbReference>
<feature type="transmembrane region" description="Helical" evidence="7">
    <location>
        <begin position="12"/>
        <end position="32"/>
    </location>
</feature>